<organism evidence="5 6">
    <name type="scientific">Oreochromis niloticus</name>
    <name type="common">Nile tilapia</name>
    <name type="synonym">Tilapia nilotica</name>
    <dbReference type="NCBI Taxonomy" id="8128"/>
    <lineage>
        <taxon>Eukaryota</taxon>
        <taxon>Metazoa</taxon>
        <taxon>Chordata</taxon>
        <taxon>Craniata</taxon>
        <taxon>Vertebrata</taxon>
        <taxon>Euteleostomi</taxon>
        <taxon>Actinopterygii</taxon>
        <taxon>Neopterygii</taxon>
        <taxon>Teleostei</taxon>
        <taxon>Neoteleostei</taxon>
        <taxon>Acanthomorphata</taxon>
        <taxon>Ovalentaria</taxon>
        <taxon>Cichlomorphae</taxon>
        <taxon>Cichliformes</taxon>
        <taxon>Cichlidae</taxon>
        <taxon>African cichlids</taxon>
        <taxon>Pseudocrenilabrinae</taxon>
        <taxon>Oreochromini</taxon>
        <taxon>Oreochromis</taxon>
    </lineage>
</organism>
<dbReference type="GO" id="GO:0072393">
    <property type="term" value="P:microtubule anchoring at microtubule organizing center"/>
    <property type="evidence" value="ECO:0007669"/>
    <property type="project" value="TreeGrafter"/>
</dbReference>
<feature type="compositionally biased region" description="Low complexity" evidence="4">
    <location>
        <begin position="718"/>
        <end position="735"/>
    </location>
</feature>
<dbReference type="GO" id="GO:0008093">
    <property type="term" value="F:cytoskeletal anchor activity"/>
    <property type="evidence" value="ECO:0007669"/>
    <property type="project" value="InterPro"/>
</dbReference>
<sequence>TEQLQYFWGAYSNHRKVAADGESREESLIQESACKEAYYEQRVLELQNELRQTRNILTNTQSENERLNAISQDLRESSQMVELQRNQLRDDIKEYKFRESRLLQDYTELEEENISLQKQVSMLKQSQVEFEGLKHEIRRLEEDTQFLNSQLEDAIRLKEIAERQLSEALETIKTERELKASLRKELSHYMNIGDTLYNSPLSISLDGLKFSDDAATEPNNDEALHGYENGFIKLANAITDDNRISMPKKEELFRPVPSLVDDLLSELNISEIQKLKQQLMQMEREKVNLMSTLQDSQKQLEQANGALSEHQEKVNRLTENLNAIRKLQASKERQSALDNEKERDSHEDVDYYEVDINGPEILECKYKVAVSEAGELKEELKTLKAEYQACQSRYEEERTRLATDVTTLKENLATLEKTSHVEREEKAKLEKELRKLSDVAGESQGSLSVAQDELVTFSEELATLYNHVCMCNNETPNRVMLDFYKEGKGGRSSPEGRGRRSPSSPSPISSLPSPVSDHRREPMNIYNLVAIIRDQIKHLQLAVDRTTELSRQRVASLELGTVADKDKEACMEEILKLKSLLSTKREQIATLRTVLKANKQTAEVALANLKSKYENEKAMVTETMMKLRNELKALKEDAATFSSLRAMFATRCDEYVTQLDEMQRQLAAAEDEKKTLNSLLRMAIQQKLALTQRLEDLEFDHEQTRRGGNAGRAKARSKAASTASATAATNTTTNNPHVSQSLTCSVSGRPEHSNSVPSGILGGPVVFCSEKYKIYCD</sequence>
<reference evidence="5" key="3">
    <citation type="submission" date="2025-09" db="UniProtKB">
        <authorList>
            <consortium name="Ensembl"/>
        </authorList>
    </citation>
    <scope>IDENTIFICATION</scope>
</reference>
<dbReference type="PANTHER" id="PTHR31233">
    <property type="entry name" value="BICAUDAL D FAMILY MEMBER"/>
    <property type="match status" value="1"/>
</dbReference>
<proteinExistence type="inferred from homology"/>
<keyword evidence="2 3" id="KW-0175">Coiled coil</keyword>
<feature type="coiled-coil region" evidence="3">
    <location>
        <begin position="265"/>
        <end position="334"/>
    </location>
</feature>
<protein>
    <submittedName>
        <fullName evidence="5">BICD cargo adaptor 2</fullName>
    </submittedName>
</protein>
<dbReference type="GeneTree" id="ENSGT00940000154471"/>
<dbReference type="GO" id="GO:0070840">
    <property type="term" value="F:dynein complex binding"/>
    <property type="evidence" value="ECO:0007669"/>
    <property type="project" value="InterPro"/>
</dbReference>
<dbReference type="Ensembl" id="ENSONIT00000087065.1">
    <property type="protein sequence ID" value="ENSONIP00000063538.1"/>
    <property type="gene ID" value="ENSONIG00000017193.2"/>
</dbReference>
<keyword evidence="6" id="KW-1185">Reference proteome</keyword>
<dbReference type="Pfam" id="PF09730">
    <property type="entry name" value="BicD"/>
    <property type="match status" value="2"/>
</dbReference>
<feature type="coiled-coil region" evidence="3">
    <location>
        <begin position="592"/>
        <end position="686"/>
    </location>
</feature>
<feature type="coiled-coil region" evidence="3">
    <location>
        <begin position="43"/>
        <end position="185"/>
    </location>
</feature>
<reference evidence="6" key="1">
    <citation type="submission" date="2012-01" db="EMBL/GenBank/DDBJ databases">
        <title>The Genome Sequence of Oreochromis niloticus (Nile Tilapia).</title>
        <authorList>
            <consortium name="Broad Institute Genome Assembly Team"/>
            <consortium name="Broad Institute Sequencing Platform"/>
            <person name="Di Palma F."/>
            <person name="Johnson J."/>
            <person name="Lander E.S."/>
            <person name="Lindblad-Toh K."/>
        </authorList>
    </citation>
    <scope>NUCLEOTIDE SEQUENCE [LARGE SCALE GENOMIC DNA]</scope>
</reference>
<dbReference type="Gene3D" id="6.10.250.2470">
    <property type="match status" value="1"/>
</dbReference>
<evidence type="ECO:0000256" key="2">
    <source>
        <dbReference type="ARBA" id="ARBA00023054"/>
    </source>
</evidence>
<comment type="similarity">
    <text evidence="1">Belongs to the BicD family.</text>
</comment>
<feature type="compositionally biased region" description="Basic and acidic residues" evidence="4">
    <location>
        <begin position="484"/>
        <end position="498"/>
    </location>
</feature>
<evidence type="ECO:0000313" key="6">
    <source>
        <dbReference type="Proteomes" id="UP000005207"/>
    </source>
</evidence>
<evidence type="ECO:0000256" key="4">
    <source>
        <dbReference type="SAM" id="MobiDB-lite"/>
    </source>
</evidence>
<feature type="compositionally biased region" description="Polar residues" evidence="4">
    <location>
        <begin position="736"/>
        <end position="746"/>
    </location>
</feature>
<feature type="region of interest" description="Disordered" evidence="4">
    <location>
        <begin position="700"/>
        <end position="760"/>
    </location>
</feature>
<dbReference type="GO" id="GO:0070507">
    <property type="term" value="P:regulation of microtubule cytoskeleton organization"/>
    <property type="evidence" value="ECO:0007669"/>
    <property type="project" value="TreeGrafter"/>
</dbReference>
<feature type="region of interest" description="Disordered" evidence="4">
    <location>
        <begin position="484"/>
        <end position="519"/>
    </location>
</feature>
<dbReference type="GO" id="GO:0005794">
    <property type="term" value="C:Golgi apparatus"/>
    <property type="evidence" value="ECO:0007669"/>
    <property type="project" value="TreeGrafter"/>
</dbReference>
<dbReference type="InterPro" id="IPR018477">
    <property type="entry name" value="BICD"/>
</dbReference>
<dbReference type="GO" id="GO:0034452">
    <property type="term" value="F:dynactin binding"/>
    <property type="evidence" value="ECO:0007669"/>
    <property type="project" value="TreeGrafter"/>
</dbReference>
<feature type="compositionally biased region" description="Low complexity" evidence="4">
    <location>
        <begin position="499"/>
        <end position="515"/>
    </location>
</feature>
<dbReference type="Proteomes" id="UP000005207">
    <property type="component" value="Linkage group LG20"/>
</dbReference>
<feature type="coiled-coil region" evidence="3">
    <location>
        <begin position="366"/>
        <end position="439"/>
    </location>
</feature>
<accession>A0A669DSP2</accession>
<evidence type="ECO:0000313" key="5">
    <source>
        <dbReference type="Ensembl" id="ENSONIP00000063538.1"/>
    </source>
</evidence>
<evidence type="ECO:0000256" key="3">
    <source>
        <dbReference type="SAM" id="Coils"/>
    </source>
</evidence>
<evidence type="ECO:0000256" key="1">
    <source>
        <dbReference type="ARBA" id="ARBA00010061"/>
    </source>
</evidence>
<dbReference type="AlphaFoldDB" id="A0A669DSP2"/>
<dbReference type="PANTHER" id="PTHR31233:SF7">
    <property type="entry name" value="PROTEIN BICAUDAL D HOMOLOG 2"/>
    <property type="match status" value="1"/>
</dbReference>
<dbReference type="GO" id="GO:0005829">
    <property type="term" value="C:cytosol"/>
    <property type="evidence" value="ECO:0007669"/>
    <property type="project" value="TreeGrafter"/>
</dbReference>
<name>A0A669DSP2_ORENI</name>
<reference evidence="5" key="2">
    <citation type="submission" date="2025-08" db="UniProtKB">
        <authorList>
            <consortium name="Ensembl"/>
        </authorList>
    </citation>
    <scope>IDENTIFICATION</scope>
</reference>
<gene>
    <name evidence="5" type="primary">BICD2</name>
</gene>